<accession>A0A0F9DRV0</accession>
<evidence type="ECO:0000256" key="1">
    <source>
        <dbReference type="SAM" id="Phobius"/>
    </source>
</evidence>
<sequence>PANAYHDISMPYYVLMGIEKSIWFIFQNILSLEEIRKWFIYKYFDTFFPEKVKQVRDITL</sequence>
<dbReference type="EMBL" id="LAZR01038120">
    <property type="protein sequence ID" value="KKL20386.1"/>
    <property type="molecule type" value="Genomic_DNA"/>
</dbReference>
<dbReference type="AlphaFoldDB" id="A0A0F9DRV0"/>
<comment type="caution">
    <text evidence="2">The sequence shown here is derived from an EMBL/GenBank/DDBJ whole genome shotgun (WGS) entry which is preliminary data.</text>
</comment>
<keyword evidence="1" id="KW-1133">Transmembrane helix</keyword>
<proteinExistence type="predicted"/>
<reference evidence="2" key="1">
    <citation type="journal article" date="2015" name="Nature">
        <title>Complex archaea that bridge the gap between prokaryotes and eukaryotes.</title>
        <authorList>
            <person name="Spang A."/>
            <person name="Saw J.H."/>
            <person name="Jorgensen S.L."/>
            <person name="Zaremba-Niedzwiedzka K."/>
            <person name="Martijn J."/>
            <person name="Lind A.E."/>
            <person name="van Eijk R."/>
            <person name="Schleper C."/>
            <person name="Guy L."/>
            <person name="Ettema T.J."/>
        </authorList>
    </citation>
    <scope>NUCLEOTIDE SEQUENCE</scope>
</reference>
<name>A0A0F9DRV0_9ZZZZ</name>
<evidence type="ECO:0000313" key="2">
    <source>
        <dbReference type="EMBL" id="KKL20386.1"/>
    </source>
</evidence>
<feature type="transmembrane region" description="Helical" evidence="1">
    <location>
        <begin position="12"/>
        <end position="32"/>
    </location>
</feature>
<feature type="non-terminal residue" evidence="2">
    <location>
        <position position="1"/>
    </location>
</feature>
<protein>
    <submittedName>
        <fullName evidence="2">Uncharacterized protein</fullName>
    </submittedName>
</protein>
<keyword evidence="1" id="KW-0812">Transmembrane</keyword>
<organism evidence="2">
    <name type="scientific">marine sediment metagenome</name>
    <dbReference type="NCBI Taxonomy" id="412755"/>
    <lineage>
        <taxon>unclassified sequences</taxon>
        <taxon>metagenomes</taxon>
        <taxon>ecological metagenomes</taxon>
    </lineage>
</organism>
<keyword evidence="1" id="KW-0472">Membrane</keyword>
<gene>
    <name evidence="2" type="ORF">LCGC14_2456000</name>
</gene>